<evidence type="ECO:0000313" key="2">
    <source>
        <dbReference type="EMBL" id="KIM29557.1"/>
    </source>
</evidence>
<protein>
    <recommendedName>
        <fullName evidence="4">Protein phosphatase inhibitor 2 (IPP-2)</fullName>
    </recommendedName>
</protein>
<dbReference type="PANTHER" id="PTHR12398:SF20">
    <property type="entry name" value="PROTEIN PHOSPHATASE 1 REGULATORY INHIBITOR SUBUNIT 2"/>
    <property type="match status" value="1"/>
</dbReference>
<feature type="compositionally biased region" description="Basic and acidic residues" evidence="1">
    <location>
        <begin position="192"/>
        <end position="206"/>
    </location>
</feature>
<dbReference type="AlphaFoldDB" id="A0A0C2XKJ0"/>
<feature type="region of interest" description="Disordered" evidence="1">
    <location>
        <begin position="244"/>
        <end position="299"/>
    </location>
</feature>
<keyword evidence="3" id="KW-1185">Reference proteome</keyword>
<reference evidence="3" key="2">
    <citation type="submission" date="2015-01" db="EMBL/GenBank/DDBJ databases">
        <title>Evolutionary Origins and Diversification of the Mycorrhizal Mutualists.</title>
        <authorList>
            <consortium name="DOE Joint Genome Institute"/>
            <consortium name="Mycorrhizal Genomics Consortium"/>
            <person name="Kohler A."/>
            <person name="Kuo A."/>
            <person name="Nagy L.G."/>
            <person name="Floudas D."/>
            <person name="Copeland A."/>
            <person name="Barry K.W."/>
            <person name="Cichocki N."/>
            <person name="Veneault-Fourrey C."/>
            <person name="LaButti K."/>
            <person name="Lindquist E.A."/>
            <person name="Lipzen A."/>
            <person name="Lundell T."/>
            <person name="Morin E."/>
            <person name="Murat C."/>
            <person name="Riley R."/>
            <person name="Ohm R."/>
            <person name="Sun H."/>
            <person name="Tunlid A."/>
            <person name="Henrissat B."/>
            <person name="Grigoriev I.V."/>
            <person name="Hibbett D.S."/>
            <person name="Martin F."/>
        </authorList>
    </citation>
    <scope>NUCLEOTIDE SEQUENCE [LARGE SCALE GENOMIC DNA]</scope>
    <source>
        <strain evidence="3">MAFF 305830</strain>
    </source>
</reference>
<feature type="compositionally biased region" description="Polar residues" evidence="1">
    <location>
        <begin position="32"/>
        <end position="65"/>
    </location>
</feature>
<evidence type="ECO:0000256" key="1">
    <source>
        <dbReference type="SAM" id="MobiDB-lite"/>
    </source>
</evidence>
<accession>A0A0C2XKJ0</accession>
<dbReference type="InterPro" id="IPR007062">
    <property type="entry name" value="PPI-2"/>
</dbReference>
<dbReference type="GO" id="GO:0009966">
    <property type="term" value="P:regulation of signal transduction"/>
    <property type="evidence" value="ECO:0007669"/>
    <property type="project" value="InterPro"/>
</dbReference>
<gene>
    <name evidence="2" type="ORF">M408DRAFT_328799</name>
</gene>
<dbReference type="Pfam" id="PF04979">
    <property type="entry name" value="IPP-2"/>
    <property type="match status" value="1"/>
</dbReference>
<evidence type="ECO:0000313" key="3">
    <source>
        <dbReference type="Proteomes" id="UP000054097"/>
    </source>
</evidence>
<proteinExistence type="predicted"/>
<dbReference type="Gene3D" id="6.10.250.1050">
    <property type="match status" value="1"/>
</dbReference>
<dbReference type="STRING" id="933852.A0A0C2XKJ0"/>
<dbReference type="GO" id="GO:0004864">
    <property type="term" value="F:protein phosphatase inhibitor activity"/>
    <property type="evidence" value="ECO:0007669"/>
    <property type="project" value="InterPro"/>
</dbReference>
<sequence>MSVEIIQDPPHITPLPPSASNPRPKGILKNAPSHSGSVPTLSSDGESGNVAPSQPPSASLARQNSGSGGQHLSWDEENLALTEIGKDSLMKITEPKTPYVRYNAELDIVENMHDIPSFDLSHNQPPTPSSPSSFPVSDSPKADAALLAEEKKQTEINTNANARRPSFTSPNQGRSNSASAGSTSSRSTSFHLPEEERKKLQRKPIDPIDNGEVEEEEMDEEAAAKHEAFIKARGRHYSNEAEAMKRAQALLAEEEDDDGSPEGDDMDLDGDNDDKERGHGKKSIPPVPPLPKHVNGANV</sequence>
<evidence type="ECO:0008006" key="4">
    <source>
        <dbReference type="Google" id="ProtNLM"/>
    </source>
</evidence>
<feature type="compositionally biased region" description="Acidic residues" evidence="1">
    <location>
        <begin position="209"/>
        <end position="221"/>
    </location>
</feature>
<reference evidence="2 3" key="1">
    <citation type="submission" date="2014-04" db="EMBL/GenBank/DDBJ databases">
        <authorList>
            <consortium name="DOE Joint Genome Institute"/>
            <person name="Kuo A."/>
            <person name="Zuccaro A."/>
            <person name="Kohler A."/>
            <person name="Nagy L.G."/>
            <person name="Floudas D."/>
            <person name="Copeland A."/>
            <person name="Barry K.W."/>
            <person name="Cichocki N."/>
            <person name="Veneault-Fourrey C."/>
            <person name="LaButti K."/>
            <person name="Lindquist E.A."/>
            <person name="Lipzen A."/>
            <person name="Lundell T."/>
            <person name="Morin E."/>
            <person name="Murat C."/>
            <person name="Sun H."/>
            <person name="Tunlid A."/>
            <person name="Henrissat B."/>
            <person name="Grigoriev I.V."/>
            <person name="Hibbett D.S."/>
            <person name="Martin F."/>
            <person name="Nordberg H.P."/>
            <person name="Cantor M.N."/>
            <person name="Hua S.X."/>
        </authorList>
    </citation>
    <scope>NUCLEOTIDE SEQUENCE [LARGE SCALE GENOMIC DNA]</scope>
    <source>
        <strain evidence="2 3">MAFF 305830</strain>
    </source>
</reference>
<feature type="region of interest" description="Disordered" evidence="1">
    <location>
        <begin position="115"/>
        <end position="227"/>
    </location>
</feature>
<feature type="compositionally biased region" description="Low complexity" evidence="1">
    <location>
        <begin position="130"/>
        <end position="147"/>
    </location>
</feature>
<dbReference type="Proteomes" id="UP000054097">
    <property type="component" value="Unassembled WGS sequence"/>
</dbReference>
<feature type="compositionally biased region" description="Low complexity" evidence="1">
    <location>
        <begin position="173"/>
        <end position="189"/>
    </location>
</feature>
<dbReference type="PANTHER" id="PTHR12398">
    <property type="entry name" value="PROTEIN PHOSPHATASE INHIBITOR"/>
    <property type="match status" value="1"/>
</dbReference>
<organism evidence="2 3">
    <name type="scientific">Serendipita vermifera MAFF 305830</name>
    <dbReference type="NCBI Taxonomy" id="933852"/>
    <lineage>
        <taxon>Eukaryota</taxon>
        <taxon>Fungi</taxon>
        <taxon>Dikarya</taxon>
        <taxon>Basidiomycota</taxon>
        <taxon>Agaricomycotina</taxon>
        <taxon>Agaricomycetes</taxon>
        <taxon>Sebacinales</taxon>
        <taxon>Serendipitaceae</taxon>
        <taxon>Serendipita</taxon>
    </lineage>
</organism>
<dbReference type="OrthoDB" id="551302at2759"/>
<feature type="compositionally biased region" description="Polar residues" evidence="1">
    <location>
        <begin position="155"/>
        <end position="172"/>
    </location>
</feature>
<name>A0A0C2XKJ0_SERVB</name>
<dbReference type="EMBL" id="KN824288">
    <property type="protein sequence ID" value="KIM29557.1"/>
    <property type="molecule type" value="Genomic_DNA"/>
</dbReference>
<feature type="region of interest" description="Disordered" evidence="1">
    <location>
        <begin position="1"/>
        <end position="74"/>
    </location>
</feature>
<feature type="compositionally biased region" description="Acidic residues" evidence="1">
    <location>
        <begin position="252"/>
        <end position="273"/>
    </location>
</feature>
<dbReference type="HOGENOM" id="CLU_075836_0_0_1"/>